<dbReference type="GO" id="GO:0000155">
    <property type="term" value="F:phosphorelay sensor kinase activity"/>
    <property type="evidence" value="ECO:0007669"/>
    <property type="project" value="InterPro"/>
</dbReference>
<evidence type="ECO:0000256" key="5">
    <source>
        <dbReference type="SAM" id="Phobius"/>
    </source>
</evidence>
<protein>
    <recommendedName>
        <fullName evidence="2">histidine kinase</fullName>
        <ecNumber evidence="2">2.7.13.3</ecNumber>
    </recommendedName>
</protein>
<name>M6CGT0_9LEPT</name>
<keyword evidence="5" id="KW-1133">Transmembrane helix</keyword>
<dbReference type="InterPro" id="IPR005467">
    <property type="entry name" value="His_kinase_dom"/>
</dbReference>
<dbReference type="InterPro" id="IPR003594">
    <property type="entry name" value="HATPase_dom"/>
</dbReference>
<dbReference type="InterPro" id="IPR036890">
    <property type="entry name" value="HATPase_C_sf"/>
</dbReference>
<dbReference type="PROSITE" id="PS50109">
    <property type="entry name" value="HIS_KIN"/>
    <property type="match status" value="1"/>
</dbReference>
<feature type="domain" description="Histidine kinase" evidence="6">
    <location>
        <begin position="462"/>
        <end position="631"/>
    </location>
</feature>
<evidence type="ECO:0000256" key="4">
    <source>
        <dbReference type="SAM" id="Coils"/>
    </source>
</evidence>
<dbReference type="PANTHER" id="PTHR43065">
    <property type="entry name" value="SENSOR HISTIDINE KINASE"/>
    <property type="match status" value="1"/>
</dbReference>
<evidence type="ECO:0000313" key="8">
    <source>
        <dbReference type="Proteomes" id="UP000011988"/>
    </source>
</evidence>
<gene>
    <name evidence="7" type="ORF">LEP1GSC194_1337</name>
</gene>
<keyword evidence="3" id="KW-0597">Phosphoprotein</keyword>
<dbReference type="Gene3D" id="1.10.287.130">
    <property type="match status" value="1"/>
</dbReference>
<dbReference type="InterPro" id="IPR004358">
    <property type="entry name" value="Sig_transdc_His_kin-like_C"/>
</dbReference>
<feature type="coiled-coil region" evidence="4">
    <location>
        <begin position="270"/>
        <end position="318"/>
    </location>
</feature>
<dbReference type="Gene3D" id="3.30.565.10">
    <property type="entry name" value="Histidine kinase-like ATPase, C-terminal domain"/>
    <property type="match status" value="1"/>
</dbReference>
<comment type="catalytic activity">
    <reaction evidence="1">
        <text>ATP + protein L-histidine = ADP + protein N-phospho-L-histidine.</text>
        <dbReference type="EC" id="2.7.13.3"/>
    </reaction>
</comment>
<feature type="transmembrane region" description="Helical" evidence="5">
    <location>
        <begin position="39"/>
        <end position="61"/>
    </location>
</feature>
<dbReference type="InterPro" id="IPR021796">
    <property type="entry name" value="Tll0287-like_dom"/>
</dbReference>
<organism evidence="7 8">
    <name type="scientific">Leptospira alstonii serovar Sichuan str. 79601</name>
    <dbReference type="NCBI Taxonomy" id="1218565"/>
    <lineage>
        <taxon>Bacteria</taxon>
        <taxon>Pseudomonadati</taxon>
        <taxon>Spirochaetota</taxon>
        <taxon>Spirochaetia</taxon>
        <taxon>Leptospirales</taxon>
        <taxon>Leptospiraceae</taxon>
        <taxon>Leptospira</taxon>
    </lineage>
</organism>
<sequence>MKARDYQSNPKRKRGGIMRLKKPFFLGMNFNFLKIETRIFLPFLLGCILLILLLGILLFYYQKKNTDTTAIRNVKTVAEQMLALRIYYSDNLVNKALQEGTEVTYKYKTVPKSIPLPATIVKEFGEHLTRQFEGIRVELYSDYPFPTRGKKGGLDDFQKEALIRLQKDPEIPYYTFQTIDSIPYVRYALADRMQTSCIQCHNTHPESPKKDWKVGDVRGILEIGMPVNKTESGADMILFSTVAILIGLGTIFIVNHTRNKENEAMVLELNANLEQKVETRTAELAKSNEDLVNAVSSLEKLMRNLRDTQNQLVFSEKLAALGQLAAGVSHELNTPLGAISSSSRTVSEVVNHELKKIPYLLSSLSPEDSERFTTILEESLKHISESSILSNRGIWRELAADLEKSGIKNPNLISRTVTDLGLHKLGDDLIPLLQSEKIADILTAVTSFITIVRVNNVIGIAADKASRVVSALKSYLRPETEATDGELSAIDIRTEIENILILYHHKLHYGIEVVKNYGTDKRCLGEADKLNQVWINLLNNALQSMNYKGKIEITTEERDSWIVVSWTDSGAGIPEAIQDKIFDPFFTTKKHGEGMGLGLDICKKIIDNFGGKIEFQSAPGRTKFSVWLKAA</sequence>
<feature type="transmembrane region" description="Helical" evidence="5">
    <location>
        <begin position="236"/>
        <end position="254"/>
    </location>
</feature>
<dbReference type="SMART" id="SM00387">
    <property type="entry name" value="HATPase_c"/>
    <property type="match status" value="1"/>
</dbReference>
<dbReference type="CDD" id="cd00082">
    <property type="entry name" value="HisKA"/>
    <property type="match status" value="1"/>
</dbReference>
<dbReference type="AlphaFoldDB" id="M6CGT0"/>
<dbReference type="SUPFAM" id="SSF55874">
    <property type="entry name" value="ATPase domain of HSP90 chaperone/DNA topoisomerase II/histidine kinase"/>
    <property type="match status" value="1"/>
</dbReference>
<evidence type="ECO:0000256" key="1">
    <source>
        <dbReference type="ARBA" id="ARBA00000085"/>
    </source>
</evidence>
<keyword evidence="5" id="KW-0812">Transmembrane</keyword>
<dbReference type="Proteomes" id="UP000011988">
    <property type="component" value="Unassembled WGS sequence"/>
</dbReference>
<keyword evidence="5" id="KW-0472">Membrane</keyword>
<reference evidence="7 8" key="1">
    <citation type="submission" date="2013-01" db="EMBL/GenBank/DDBJ databases">
        <authorList>
            <person name="Harkins D.M."/>
            <person name="Durkin A.S."/>
            <person name="Brinkac L.M."/>
            <person name="Haft D.H."/>
            <person name="Selengut J.D."/>
            <person name="Sanka R."/>
            <person name="DePew J."/>
            <person name="Purushe J."/>
            <person name="Galloway R.L."/>
            <person name="Vinetz J.M."/>
            <person name="Sutton G.G."/>
            <person name="Nierman W.C."/>
            <person name="Fouts D.E."/>
        </authorList>
    </citation>
    <scope>NUCLEOTIDE SEQUENCE [LARGE SCALE GENOMIC DNA]</scope>
    <source>
        <strain evidence="7 8">79601</strain>
    </source>
</reference>
<dbReference type="Pfam" id="PF02518">
    <property type="entry name" value="HATPase_c"/>
    <property type="match status" value="1"/>
</dbReference>
<dbReference type="InterPro" id="IPR036097">
    <property type="entry name" value="HisK_dim/P_sf"/>
</dbReference>
<dbReference type="PRINTS" id="PR00344">
    <property type="entry name" value="BCTRLSENSOR"/>
</dbReference>
<accession>M6CGT0</accession>
<dbReference type="EC" id="2.7.13.3" evidence="2"/>
<comment type="caution">
    <text evidence="7">The sequence shown here is derived from an EMBL/GenBank/DDBJ whole genome shotgun (WGS) entry which is preliminary data.</text>
</comment>
<dbReference type="InterPro" id="IPR003661">
    <property type="entry name" value="HisK_dim/P_dom"/>
</dbReference>
<dbReference type="EMBL" id="ANIK01000116">
    <property type="protein sequence ID" value="EMJ90944.1"/>
    <property type="molecule type" value="Genomic_DNA"/>
</dbReference>
<evidence type="ECO:0000256" key="2">
    <source>
        <dbReference type="ARBA" id="ARBA00012438"/>
    </source>
</evidence>
<evidence type="ECO:0000256" key="3">
    <source>
        <dbReference type="ARBA" id="ARBA00022553"/>
    </source>
</evidence>
<dbReference type="PANTHER" id="PTHR43065:SF48">
    <property type="entry name" value="HISTIDINE KINASE"/>
    <property type="match status" value="1"/>
</dbReference>
<dbReference type="Pfam" id="PF11845">
    <property type="entry name" value="Tll0287-like"/>
    <property type="match status" value="1"/>
</dbReference>
<proteinExistence type="predicted"/>
<dbReference type="SUPFAM" id="SSF47384">
    <property type="entry name" value="Homodimeric domain of signal transducing histidine kinase"/>
    <property type="match status" value="1"/>
</dbReference>
<keyword evidence="4" id="KW-0175">Coiled coil</keyword>
<evidence type="ECO:0000313" key="7">
    <source>
        <dbReference type="EMBL" id="EMJ90944.1"/>
    </source>
</evidence>
<evidence type="ECO:0000259" key="6">
    <source>
        <dbReference type="PROSITE" id="PS50109"/>
    </source>
</evidence>
<dbReference type="PATRIC" id="fig|1218565.3.peg.4348"/>